<feature type="non-terminal residue" evidence="4">
    <location>
        <position position="1"/>
    </location>
</feature>
<dbReference type="AlphaFoldDB" id="A0A7R9PUN0"/>
<dbReference type="OrthoDB" id="6529205at2759"/>
<dbReference type="Proteomes" id="UP000759131">
    <property type="component" value="Unassembled WGS sequence"/>
</dbReference>
<gene>
    <name evidence="4" type="ORF">OSB1V03_LOCUS1006</name>
</gene>
<keyword evidence="2" id="KW-0804">Transcription</keyword>
<keyword evidence="3" id="KW-0675">Receptor</keyword>
<evidence type="ECO:0000256" key="3">
    <source>
        <dbReference type="ARBA" id="ARBA00023170"/>
    </source>
</evidence>
<dbReference type="SUPFAM" id="SSF48508">
    <property type="entry name" value="Nuclear receptor ligand-binding domain"/>
    <property type="match status" value="1"/>
</dbReference>
<protein>
    <submittedName>
        <fullName evidence="4">Uncharacterized protein</fullName>
    </submittedName>
</protein>
<reference evidence="4" key="1">
    <citation type="submission" date="2020-11" db="EMBL/GenBank/DDBJ databases">
        <authorList>
            <person name="Tran Van P."/>
        </authorList>
    </citation>
    <scope>NUCLEOTIDE SEQUENCE</scope>
</reference>
<keyword evidence="5" id="KW-1185">Reference proteome</keyword>
<dbReference type="Gene3D" id="1.10.565.10">
    <property type="entry name" value="Retinoid X Receptor"/>
    <property type="match status" value="1"/>
</dbReference>
<evidence type="ECO:0000313" key="4">
    <source>
        <dbReference type="EMBL" id="CAD7620521.1"/>
    </source>
</evidence>
<proteinExistence type="predicted"/>
<dbReference type="InterPro" id="IPR035500">
    <property type="entry name" value="NHR-like_dom_sf"/>
</dbReference>
<dbReference type="EMBL" id="CAJPIZ010000265">
    <property type="protein sequence ID" value="CAG2100951.1"/>
    <property type="molecule type" value="Genomic_DNA"/>
</dbReference>
<accession>A0A7R9PUN0</accession>
<evidence type="ECO:0000313" key="5">
    <source>
        <dbReference type="Proteomes" id="UP000759131"/>
    </source>
</evidence>
<dbReference type="EMBL" id="OC854840">
    <property type="protein sequence ID" value="CAD7620521.1"/>
    <property type="molecule type" value="Genomic_DNA"/>
</dbReference>
<feature type="non-terminal residue" evidence="4">
    <location>
        <position position="233"/>
    </location>
</feature>
<organism evidence="4">
    <name type="scientific">Medioppia subpectinata</name>
    <dbReference type="NCBI Taxonomy" id="1979941"/>
    <lineage>
        <taxon>Eukaryota</taxon>
        <taxon>Metazoa</taxon>
        <taxon>Ecdysozoa</taxon>
        <taxon>Arthropoda</taxon>
        <taxon>Chelicerata</taxon>
        <taxon>Arachnida</taxon>
        <taxon>Acari</taxon>
        <taxon>Acariformes</taxon>
        <taxon>Sarcoptiformes</taxon>
        <taxon>Oribatida</taxon>
        <taxon>Brachypylina</taxon>
        <taxon>Oppioidea</taxon>
        <taxon>Oppiidae</taxon>
        <taxon>Medioppia</taxon>
    </lineage>
</organism>
<keyword evidence="1" id="KW-0805">Transcription regulation</keyword>
<evidence type="ECO:0000256" key="1">
    <source>
        <dbReference type="ARBA" id="ARBA00023015"/>
    </source>
</evidence>
<evidence type="ECO:0000256" key="2">
    <source>
        <dbReference type="ARBA" id="ARBA00023163"/>
    </source>
</evidence>
<name>A0A7R9PUN0_9ACAR</name>
<sequence length="233" mass="27108">TKFAAFVAIAQSKTNAHKRYRRLPDDESQCLDIMASNDLIESNRTDTTIPSMIRGFIFNLNELEINKFKELFNSVGIVRDHKLKSIEYETVCASEAFHVLLNGVDLMLPRMARIWPQITGFNELCEDDKIVLLKTSCPQIMTLQSIMLFDFEGQFWTIPINEEKATLLSINVMMGWNQTLATIHQKFILQQKTYMYLLQRYLEIKHNSKSESETHFRSLMNCLQCDTSCAREY</sequence>